<evidence type="ECO:0000256" key="5">
    <source>
        <dbReference type="ARBA" id="ARBA00023002"/>
    </source>
</evidence>
<keyword evidence="5" id="KW-0560">Oxidoreductase</keyword>
<dbReference type="FunFam" id="1.10.630.10:FF:000236">
    <property type="entry name" value="Uncharacterized protein"/>
    <property type="match status" value="1"/>
</dbReference>
<feature type="signal peptide" evidence="8">
    <location>
        <begin position="1"/>
        <end position="18"/>
    </location>
</feature>
<keyword evidence="3" id="KW-0349">Heme</keyword>
<dbReference type="PANTHER" id="PTHR24300:SF376">
    <property type="entry name" value="CYTOCHROME P450 15A1"/>
    <property type="match status" value="1"/>
</dbReference>
<keyword evidence="6" id="KW-0408">Iron</keyword>
<keyword evidence="7" id="KW-0503">Monooxygenase</keyword>
<name>A0AAW0XX07_CHEQU</name>
<dbReference type="SUPFAM" id="SSF48264">
    <property type="entry name" value="Cytochrome P450"/>
    <property type="match status" value="1"/>
</dbReference>
<feature type="chain" id="PRO_5043923303" description="Cytochrome P450" evidence="8">
    <location>
        <begin position="19"/>
        <end position="281"/>
    </location>
</feature>
<comment type="caution">
    <text evidence="9">The sequence shown here is derived from an EMBL/GenBank/DDBJ whole genome shotgun (WGS) entry which is preliminary data.</text>
</comment>
<comment type="cofactor">
    <cofactor evidence="1">
        <name>heme</name>
        <dbReference type="ChEBI" id="CHEBI:30413"/>
    </cofactor>
</comment>
<gene>
    <name evidence="9" type="ORF">OTU49_000395</name>
</gene>
<evidence type="ECO:0000256" key="4">
    <source>
        <dbReference type="ARBA" id="ARBA00022723"/>
    </source>
</evidence>
<evidence type="ECO:0000256" key="8">
    <source>
        <dbReference type="SAM" id="SignalP"/>
    </source>
</evidence>
<dbReference type="PANTHER" id="PTHR24300">
    <property type="entry name" value="CYTOCHROME P450 508A4-RELATED"/>
    <property type="match status" value="1"/>
</dbReference>
<dbReference type="GO" id="GO:0005737">
    <property type="term" value="C:cytoplasm"/>
    <property type="evidence" value="ECO:0007669"/>
    <property type="project" value="TreeGrafter"/>
</dbReference>
<dbReference type="InterPro" id="IPR001128">
    <property type="entry name" value="Cyt_P450"/>
</dbReference>
<dbReference type="EMBL" id="JARKIK010000020">
    <property type="protein sequence ID" value="KAK8744999.1"/>
    <property type="molecule type" value="Genomic_DNA"/>
</dbReference>
<reference evidence="9 10" key="1">
    <citation type="journal article" date="2024" name="BMC Genomics">
        <title>Genome assembly of redclaw crayfish (Cherax quadricarinatus) provides insights into its immune adaptation and hypoxia tolerance.</title>
        <authorList>
            <person name="Liu Z."/>
            <person name="Zheng J."/>
            <person name="Li H."/>
            <person name="Fang K."/>
            <person name="Wang S."/>
            <person name="He J."/>
            <person name="Zhou D."/>
            <person name="Weng S."/>
            <person name="Chi M."/>
            <person name="Gu Z."/>
            <person name="He J."/>
            <person name="Li F."/>
            <person name="Wang M."/>
        </authorList>
    </citation>
    <scope>NUCLEOTIDE SEQUENCE [LARGE SCALE GENOMIC DNA]</scope>
    <source>
        <strain evidence="9">ZL_2023a</strain>
    </source>
</reference>
<organism evidence="9 10">
    <name type="scientific">Cherax quadricarinatus</name>
    <name type="common">Australian red claw crayfish</name>
    <dbReference type="NCBI Taxonomy" id="27406"/>
    <lineage>
        <taxon>Eukaryota</taxon>
        <taxon>Metazoa</taxon>
        <taxon>Ecdysozoa</taxon>
        <taxon>Arthropoda</taxon>
        <taxon>Crustacea</taxon>
        <taxon>Multicrustacea</taxon>
        <taxon>Malacostraca</taxon>
        <taxon>Eumalacostraca</taxon>
        <taxon>Eucarida</taxon>
        <taxon>Decapoda</taxon>
        <taxon>Pleocyemata</taxon>
        <taxon>Astacidea</taxon>
        <taxon>Parastacoidea</taxon>
        <taxon>Parastacidae</taxon>
        <taxon>Cherax</taxon>
    </lineage>
</organism>
<keyword evidence="4" id="KW-0479">Metal-binding</keyword>
<keyword evidence="8" id="KW-0732">Signal</keyword>
<dbReference type="AlphaFoldDB" id="A0AAW0XX07"/>
<keyword evidence="10" id="KW-1185">Reference proteome</keyword>
<dbReference type="InterPro" id="IPR050182">
    <property type="entry name" value="Cytochrome_P450_fam2"/>
</dbReference>
<dbReference type="GO" id="GO:0020037">
    <property type="term" value="F:heme binding"/>
    <property type="evidence" value="ECO:0007669"/>
    <property type="project" value="InterPro"/>
</dbReference>
<proteinExistence type="inferred from homology"/>
<evidence type="ECO:0000256" key="7">
    <source>
        <dbReference type="ARBA" id="ARBA00023033"/>
    </source>
</evidence>
<dbReference type="GO" id="GO:0008395">
    <property type="term" value="F:steroid hydroxylase activity"/>
    <property type="evidence" value="ECO:0007669"/>
    <property type="project" value="TreeGrafter"/>
</dbReference>
<dbReference type="Pfam" id="PF00067">
    <property type="entry name" value="p450"/>
    <property type="match status" value="1"/>
</dbReference>
<evidence type="ECO:0000256" key="1">
    <source>
        <dbReference type="ARBA" id="ARBA00001971"/>
    </source>
</evidence>
<dbReference type="GO" id="GO:0006805">
    <property type="term" value="P:xenobiotic metabolic process"/>
    <property type="evidence" value="ECO:0007669"/>
    <property type="project" value="TreeGrafter"/>
</dbReference>
<protein>
    <recommendedName>
        <fullName evidence="11">Cytochrome P450</fullName>
    </recommendedName>
</protein>
<evidence type="ECO:0000313" key="10">
    <source>
        <dbReference type="Proteomes" id="UP001445076"/>
    </source>
</evidence>
<evidence type="ECO:0000256" key="6">
    <source>
        <dbReference type="ARBA" id="ARBA00023004"/>
    </source>
</evidence>
<evidence type="ECO:0000256" key="2">
    <source>
        <dbReference type="ARBA" id="ARBA00010617"/>
    </source>
</evidence>
<dbReference type="GO" id="GO:0005506">
    <property type="term" value="F:iron ion binding"/>
    <property type="evidence" value="ECO:0007669"/>
    <property type="project" value="InterPro"/>
</dbReference>
<dbReference type="GO" id="GO:0016712">
    <property type="term" value="F:oxidoreductase activity, acting on paired donors, with incorporation or reduction of molecular oxygen, reduced flavin or flavoprotein as one donor, and incorporation of one atom of oxygen"/>
    <property type="evidence" value="ECO:0007669"/>
    <property type="project" value="TreeGrafter"/>
</dbReference>
<dbReference type="InterPro" id="IPR036396">
    <property type="entry name" value="Cyt_P450_sf"/>
</dbReference>
<accession>A0AAW0XX07</accession>
<sequence>MLLLVLVALLAWFLYLGSRKPRGFPPGPVRLPLVGYLPNMKSEHIYKQLWQMSSTYGNIIGLYFGSQATIIVNGWEAVKESILNDDLDGRPENIFSNIFFNDKQRGVMFVENDFWKEQRRFTLHKFRDLGFGKRSHEEVIQEEANELIKEIKETKGSISLQGMVGVSAINILWALMGGTRFSRKDGRLLHLVNILNELFRSGNAAGGIETVFPALRHIMPDSSSFNTAIRNIKPIQEFIKMIQTFGKGIATKIILRLDMSVNRSLWLSTRLISMLIIQETS</sequence>
<evidence type="ECO:0008006" key="11">
    <source>
        <dbReference type="Google" id="ProtNLM"/>
    </source>
</evidence>
<dbReference type="Proteomes" id="UP001445076">
    <property type="component" value="Unassembled WGS sequence"/>
</dbReference>
<dbReference type="GO" id="GO:0006082">
    <property type="term" value="P:organic acid metabolic process"/>
    <property type="evidence" value="ECO:0007669"/>
    <property type="project" value="TreeGrafter"/>
</dbReference>
<evidence type="ECO:0000313" key="9">
    <source>
        <dbReference type="EMBL" id="KAK8744999.1"/>
    </source>
</evidence>
<comment type="similarity">
    <text evidence="2">Belongs to the cytochrome P450 family.</text>
</comment>
<evidence type="ECO:0000256" key="3">
    <source>
        <dbReference type="ARBA" id="ARBA00022617"/>
    </source>
</evidence>
<dbReference type="Gene3D" id="1.10.630.10">
    <property type="entry name" value="Cytochrome P450"/>
    <property type="match status" value="1"/>
</dbReference>